<keyword evidence="3 7" id="KW-0645">Protease</keyword>
<dbReference type="GO" id="GO:0006508">
    <property type="term" value="P:proteolysis"/>
    <property type="evidence" value="ECO:0007669"/>
    <property type="project" value="UniProtKB-KW"/>
</dbReference>
<evidence type="ECO:0000256" key="4">
    <source>
        <dbReference type="ARBA" id="ARBA00022729"/>
    </source>
</evidence>
<evidence type="ECO:0000256" key="6">
    <source>
        <dbReference type="ARBA" id="ARBA00023180"/>
    </source>
</evidence>
<name>A0A7S3VAI2_9STRA</name>
<dbReference type="EC" id="3.4.16.-" evidence="7"/>
<accession>A0A7S3VAI2</accession>
<keyword evidence="4 7" id="KW-0732">Signal</keyword>
<reference evidence="8" key="1">
    <citation type="submission" date="2021-01" db="EMBL/GenBank/DDBJ databases">
        <authorList>
            <person name="Corre E."/>
            <person name="Pelletier E."/>
            <person name="Niang G."/>
            <person name="Scheremetjew M."/>
            <person name="Finn R."/>
            <person name="Kale V."/>
            <person name="Holt S."/>
            <person name="Cochrane G."/>
            <person name="Meng A."/>
            <person name="Brown T."/>
            <person name="Cohen L."/>
        </authorList>
    </citation>
    <scope>NUCLEOTIDE SEQUENCE</scope>
    <source>
        <strain evidence="8">MM31A-1</strain>
    </source>
</reference>
<evidence type="ECO:0000256" key="5">
    <source>
        <dbReference type="ARBA" id="ARBA00022801"/>
    </source>
</evidence>
<dbReference type="PROSITE" id="PS00560">
    <property type="entry name" value="CARBOXYPEPT_SER_HIS"/>
    <property type="match status" value="1"/>
</dbReference>
<proteinExistence type="inferred from homology"/>
<dbReference type="PROSITE" id="PS00131">
    <property type="entry name" value="CARBOXYPEPT_SER_SER"/>
    <property type="match status" value="1"/>
</dbReference>
<dbReference type="InterPro" id="IPR001563">
    <property type="entry name" value="Peptidase_S10"/>
</dbReference>
<dbReference type="GO" id="GO:0004185">
    <property type="term" value="F:serine-type carboxypeptidase activity"/>
    <property type="evidence" value="ECO:0007669"/>
    <property type="project" value="UniProtKB-UniRule"/>
</dbReference>
<dbReference type="PANTHER" id="PTHR11802">
    <property type="entry name" value="SERINE PROTEASE FAMILY S10 SERINE CARBOXYPEPTIDASE"/>
    <property type="match status" value="1"/>
</dbReference>
<dbReference type="EMBL" id="HBIO01016065">
    <property type="protein sequence ID" value="CAE0467530.1"/>
    <property type="molecule type" value="Transcribed_RNA"/>
</dbReference>
<dbReference type="PRINTS" id="PR00724">
    <property type="entry name" value="CRBOXYPTASEC"/>
</dbReference>
<sequence>MKLTFAFLAVFVSRSVLAQESTASLLRGTGRSSTSTEEAQEHLLAVKGSIAESSCSQLGEDDCSGSQDDDGVQCVWCKCSAIPSECLNVEQAKAAPPGVFDCAPAPSPSTEESASTTVSADSIGYNPDQFNYSLKESPVDGSLCDPDSLSISGYVDITGSKYDTDRANKHLFYWFFEKRSTNDEKIEQVQDAEDIPIVIWLTGGPGCSSTLALLFENGPCTVAEDGQSTIVNPYSWTEAAHVLWLDQPAGVGFSYGEENDYNEEMISEDAYYFLQEFLKEHPEYASNPVTIVGESYGGHYAPAVAHKIWTKNKDVEESMIDINLAGLAVGNGLTNPIEQYQWYPEMAVNNSHGIKVVSDDTYAQMKKAVPACIKLIEECNKGDSFINTFSCQSAFVVCNVAETTPYQMTGLNPYDITKQCGDNPLCYDFTNIEKWLNLESTKEALNVSEHSSKWQSCNMGINLKFHTDWMKDFSPYVADLIDDEIHVLVYAGDLDYICNYLGNRAWALNLEWLFKEDFNAAEDHEWGVDQDGSAGLAKTSHGFTFLQVYDAGHMVPADKPKVALDMISNFLNGGEF</sequence>
<dbReference type="InterPro" id="IPR033124">
    <property type="entry name" value="Ser_caboxypep_his_AS"/>
</dbReference>
<dbReference type="InterPro" id="IPR018202">
    <property type="entry name" value="Ser_caboxypep_ser_AS"/>
</dbReference>
<dbReference type="Pfam" id="PF00450">
    <property type="entry name" value="Peptidase_S10"/>
    <property type="match status" value="1"/>
</dbReference>
<dbReference type="AlphaFoldDB" id="A0A7S3VAI2"/>
<keyword evidence="5 7" id="KW-0378">Hydrolase</keyword>
<evidence type="ECO:0000256" key="1">
    <source>
        <dbReference type="ARBA" id="ARBA00009431"/>
    </source>
</evidence>
<evidence type="ECO:0000256" key="2">
    <source>
        <dbReference type="ARBA" id="ARBA00022645"/>
    </source>
</evidence>
<evidence type="ECO:0000256" key="7">
    <source>
        <dbReference type="RuleBase" id="RU361156"/>
    </source>
</evidence>
<dbReference type="SUPFAM" id="SSF53474">
    <property type="entry name" value="alpha/beta-Hydrolases"/>
    <property type="match status" value="1"/>
</dbReference>
<evidence type="ECO:0000256" key="3">
    <source>
        <dbReference type="ARBA" id="ARBA00022670"/>
    </source>
</evidence>
<dbReference type="Gene3D" id="3.40.50.1820">
    <property type="entry name" value="alpha/beta hydrolase"/>
    <property type="match status" value="1"/>
</dbReference>
<organism evidence="8">
    <name type="scientific">Chaetoceros debilis</name>
    <dbReference type="NCBI Taxonomy" id="122233"/>
    <lineage>
        <taxon>Eukaryota</taxon>
        <taxon>Sar</taxon>
        <taxon>Stramenopiles</taxon>
        <taxon>Ochrophyta</taxon>
        <taxon>Bacillariophyta</taxon>
        <taxon>Coscinodiscophyceae</taxon>
        <taxon>Chaetocerotophycidae</taxon>
        <taxon>Chaetocerotales</taxon>
        <taxon>Chaetocerotaceae</taxon>
        <taxon>Chaetoceros</taxon>
    </lineage>
</organism>
<feature type="chain" id="PRO_5031606586" description="Carboxypeptidase" evidence="7">
    <location>
        <begin position="19"/>
        <end position="576"/>
    </location>
</feature>
<keyword evidence="2 7" id="KW-0121">Carboxypeptidase</keyword>
<feature type="signal peptide" evidence="7">
    <location>
        <begin position="1"/>
        <end position="18"/>
    </location>
</feature>
<protein>
    <recommendedName>
        <fullName evidence="7">Carboxypeptidase</fullName>
        <ecNumber evidence="7">3.4.16.-</ecNumber>
    </recommendedName>
</protein>
<dbReference type="InterPro" id="IPR029058">
    <property type="entry name" value="AB_hydrolase_fold"/>
</dbReference>
<dbReference type="PANTHER" id="PTHR11802:SF113">
    <property type="entry name" value="SERINE CARBOXYPEPTIDASE CTSA-4.1"/>
    <property type="match status" value="1"/>
</dbReference>
<dbReference type="Gene3D" id="1.10.287.410">
    <property type="match status" value="1"/>
</dbReference>
<dbReference type="FunFam" id="1.10.287.410:FF:000002">
    <property type="entry name" value="Carboxypeptidase"/>
    <property type="match status" value="1"/>
</dbReference>
<gene>
    <name evidence="8" type="ORF">CDEB00056_LOCUS12382</name>
</gene>
<evidence type="ECO:0000313" key="8">
    <source>
        <dbReference type="EMBL" id="CAE0467530.1"/>
    </source>
</evidence>
<keyword evidence="6" id="KW-0325">Glycoprotein</keyword>
<comment type="similarity">
    <text evidence="1 7">Belongs to the peptidase S10 family.</text>
</comment>